<dbReference type="GO" id="GO:0005737">
    <property type="term" value="C:cytoplasm"/>
    <property type="evidence" value="ECO:0007669"/>
    <property type="project" value="TreeGrafter"/>
</dbReference>
<feature type="compositionally biased region" description="Low complexity" evidence="1">
    <location>
        <begin position="263"/>
        <end position="274"/>
    </location>
</feature>
<comment type="caution">
    <text evidence="2">The sequence shown here is derived from an EMBL/GenBank/DDBJ whole genome shotgun (WGS) entry which is preliminary data.</text>
</comment>
<feature type="compositionally biased region" description="Low complexity" evidence="1">
    <location>
        <begin position="380"/>
        <end position="394"/>
    </location>
</feature>
<feature type="region of interest" description="Disordered" evidence="1">
    <location>
        <begin position="1"/>
        <end position="44"/>
    </location>
</feature>
<dbReference type="PANTHER" id="PTHR16019:SF5">
    <property type="entry name" value="BSD DOMAIN-CONTAINING PROTEIN 1"/>
    <property type="match status" value="1"/>
</dbReference>
<dbReference type="AlphaFoldDB" id="A0A9J6C2L1"/>
<dbReference type="OrthoDB" id="73788at2759"/>
<accession>A0A9J6C2L1</accession>
<dbReference type="SUPFAM" id="SSF140383">
    <property type="entry name" value="BSD domain-like"/>
    <property type="match status" value="1"/>
</dbReference>
<dbReference type="Proteomes" id="UP001107558">
    <property type="component" value="Chromosome 2"/>
</dbReference>
<evidence type="ECO:0000256" key="1">
    <source>
        <dbReference type="SAM" id="MobiDB-lite"/>
    </source>
</evidence>
<dbReference type="InterPro" id="IPR035925">
    <property type="entry name" value="BSD_dom_sf"/>
</dbReference>
<name>A0A9J6C2L1_POLVA</name>
<feature type="region of interest" description="Disordered" evidence="1">
    <location>
        <begin position="245"/>
        <end position="286"/>
    </location>
</feature>
<feature type="compositionally biased region" description="Basic and acidic residues" evidence="1">
    <location>
        <begin position="395"/>
        <end position="420"/>
    </location>
</feature>
<feature type="compositionally biased region" description="Polar residues" evidence="1">
    <location>
        <begin position="1"/>
        <end position="13"/>
    </location>
</feature>
<dbReference type="EMBL" id="JADBJN010000002">
    <property type="protein sequence ID" value="KAG5676117.1"/>
    <property type="molecule type" value="Genomic_DNA"/>
</dbReference>
<feature type="compositionally biased region" description="Polar residues" evidence="1">
    <location>
        <begin position="356"/>
        <end position="372"/>
    </location>
</feature>
<dbReference type="Gene3D" id="1.10.3970.10">
    <property type="entry name" value="BSD domain"/>
    <property type="match status" value="1"/>
</dbReference>
<gene>
    <name evidence="2" type="ORF">PVAND_005970</name>
</gene>
<feature type="region of interest" description="Disordered" evidence="1">
    <location>
        <begin position="329"/>
        <end position="434"/>
    </location>
</feature>
<dbReference type="InterPro" id="IPR051494">
    <property type="entry name" value="BSD_domain-containing"/>
</dbReference>
<feature type="compositionally biased region" description="Low complexity" evidence="1">
    <location>
        <begin position="24"/>
        <end position="37"/>
    </location>
</feature>
<sequence length="434" mass="49216">MSETETSSQQNVHQTEKNDEKSTEQTPSKSKSPTTPTGGNNWWGSWISQAKEKSASVLEAVKNDLNEITTAVTETLQLVPNEEDHQQQPHNESSDQHNTVNFANMKQSISSSISTFFGTVTDALIPQLDEEDTSEAVLITNDDTIVLTGFTKYLADLQANDETYLEEPSKSAELSEKYRMWLEIVEQDQFTQQRVDKMLEQSAILNEKYNKFVPDTVSHMNFFKRYLFKKALLEDDLANEERRRKEAQIISKQPETIVEEKSTSPSKSPIKTVSEVTQKSQSRKNEISGDLDIANFEISEEEQARLLAEYELEIKEREKNKTDDVILPEDIDDLPIKPKEKAVTTTTTGGGKKSVQMKSSNVAVTTGNTSKGKNNKDSKSQPQQQQKSNQQQQKKNQEKSRGKKTGELPIEKDHFKKESESSTSDESWEKDFDI</sequence>
<dbReference type="PANTHER" id="PTHR16019">
    <property type="entry name" value="SYNAPSE-ASSOCIATED PROTEIN"/>
    <property type="match status" value="1"/>
</dbReference>
<organism evidence="2 3">
    <name type="scientific">Polypedilum vanderplanki</name>
    <name type="common">Sleeping chironomid midge</name>
    <dbReference type="NCBI Taxonomy" id="319348"/>
    <lineage>
        <taxon>Eukaryota</taxon>
        <taxon>Metazoa</taxon>
        <taxon>Ecdysozoa</taxon>
        <taxon>Arthropoda</taxon>
        <taxon>Hexapoda</taxon>
        <taxon>Insecta</taxon>
        <taxon>Pterygota</taxon>
        <taxon>Neoptera</taxon>
        <taxon>Endopterygota</taxon>
        <taxon>Diptera</taxon>
        <taxon>Nematocera</taxon>
        <taxon>Chironomoidea</taxon>
        <taxon>Chironomidae</taxon>
        <taxon>Chironominae</taxon>
        <taxon>Polypedilum</taxon>
        <taxon>Polypedilum</taxon>
    </lineage>
</organism>
<reference evidence="2" key="1">
    <citation type="submission" date="2021-03" db="EMBL/GenBank/DDBJ databases">
        <title>Chromosome level genome of the anhydrobiotic midge Polypedilum vanderplanki.</title>
        <authorList>
            <person name="Yoshida Y."/>
            <person name="Kikawada T."/>
            <person name="Gusev O."/>
        </authorList>
    </citation>
    <scope>NUCLEOTIDE SEQUENCE</scope>
    <source>
        <strain evidence="2">NIAS01</strain>
        <tissue evidence="2">Whole body or cell culture</tissue>
    </source>
</reference>
<feature type="compositionally biased region" description="Basic and acidic residues" evidence="1">
    <location>
        <begin position="14"/>
        <end position="23"/>
    </location>
</feature>
<protein>
    <recommendedName>
        <fullName evidence="4">BSD domain-containing protein</fullName>
    </recommendedName>
</protein>
<evidence type="ECO:0000313" key="2">
    <source>
        <dbReference type="EMBL" id="KAG5676117.1"/>
    </source>
</evidence>
<keyword evidence="3" id="KW-1185">Reference proteome</keyword>
<proteinExistence type="predicted"/>
<evidence type="ECO:0000313" key="3">
    <source>
        <dbReference type="Proteomes" id="UP001107558"/>
    </source>
</evidence>
<evidence type="ECO:0008006" key="4">
    <source>
        <dbReference type="Google" id="ProtNLM"/>
    </source>
</evidence>